<proteinExistence type="inferred from homology"/>
<feature type="domain" description="AMP-dependent synthetase/ligase" evidence="6">
    <location>
        <begin position="39"/>
        <end position="365"/>
    </location>
</feature>
<dbReference type="NCBIfam" id="NF006134">
    <property type="entry name" value="PRK08279.1"/>
    <property type="match status" value="1"/>
</dbReference>
<dbReference type="Pfam" id="PF13193">
    <property type="entry name" value="AMP-binding_C"/>
    <property type="match status" value="1"/>
</dbReference>
<dbReference type="Gene3D" id="3.40.50.12780">
    <property type="entry name" value="N-terminal domain of ligase-like"/>
    <property type="match status" value="1"/>
</dbReference>
<dbReference type="EC" id="6.2.1.3" evidence="8"/>
<feature type="domain" description="AMP-binding enzyme C-terminal" evidence="7">
    <location>
        <begin position="478"/>
        <end position="552"/>
    </location>
</feature>
<organism evidence="8 9">
    <name type="scientific">Brevundimonas nasdae</name>
    <dbReference type="NCBI Taxonomy" id="172043"/>
    <lineage>
        <taxon>Bacteria</taxon>
        <taxon>Pseudomonadati</taxon>
        <taxon>Pseudomonadota</taxon>
        <taxon>Alphaproteobacteria</taxon>
        <taxon>Caulobacterales</taxon>
        <taxon>Caulobacteraceae</taxon>
        <taxon>Brevundimonas</taxon>
    </lineage>
</organism>
<dbReference type="InterPro" id="IPR000873">
    <property type="entry name" value="AMP-dep_synth/lig_dom"/>
</dbReference>
<dbReference type="Gene3D" id="3.30.300.30">
    <property type="match status" value="1"/>
</dbReference>
<dbReference type="RefSeq" id="WP_201100828.1">
    <property type="nucleotide sequence ID" value="NZ_BAAAEE010000015.1"/>
</dbReference>
<dbReference type="PANTHER" id="PTHR43107:SF15">
    <property type="entry name" value="FATTY ACID TRANSPORT PROTEIN 3, ISOFORM A"/>
    <property type="match status" value="1"/>
</dbReference>
<evidence type="ECO:0000256" key="3">
    <source>
        <dbReference type="ARBA" id="ARBA00022741"/>
    </source>
</evidence>
<feature type="region of interest" description="Disordered" evidence="5">
    <location>
        <begin position="169"/>
        <end position="191"/>
    </location>
</feature>
<accession>A0ABX8TGH1</accession>
<comment type="similarity">
    <text evidence="1">Belongs to the ATP-dependent AMP-binding enzyme family.</text>
</comment>
<keyword evidence="2 8" id="KW-0436">Ligase</keyword>
<dbReference type="InterPro" id="IPR025110">
    <property type="entry name" value="AMP-bd_C"/>
</dbReference>
<evidence type="ECO:0000259" key="6">
    <source>
        <dbReference type="Pfam" id="PF00501"/>
    </source>
</evidence>
<dbReference type="InterPro" id="IPR020845">
    <property type="entry name" value="AMP-binding_CS"/>
</dbReference>
<evidence type="ECO:0000256" key="4">
    <source>
        <dbReference type="ARBA" id="ARBA00022840"/>
    </source>
</evidence>
<dbReference type="EMBL" id="CP080034">
    <property type="protein sequence ID" value="QYC10336.1"/>
    <property type="molecule type" value="Genomic_DNA"/>
</dbReference>
<dbReference type="PANTHER" id="PTHR43107">
    <property type="entry name" value="LONG-CHAIN FATTY ACID TRANSPORT PROTEIN"/>
    <property type="match status" value="1"/>
</dbReference>
<name>A0ABX8TGH1_9CAUL</name>
<sequence length="600" mass="66408">MGLVANIRRDVRFARGLFRLLKRIKPIELDSDVLLCDDFEEAVDKFADNIAVEDERRSLTYRELDNMANRFGHWAKGRGLRRNDTIALMMTNRVEYLAAWLGFSKVGISTALINTNLTGEGLAHCLAISGAFQVVADEDCWRQVEDARALVPHNLMLWVMGLTEADESSERRGLDKPVRGGSSVRPTRSAREGLTNRDTALFIYTSGTTGLPKAARIPHSRARTYMRAFAGATRSTPTDRIYDCLPLYHSTGGLVGVGAALLNGGRLIIRKKFSATNFWPDVKASGATMFVYIGELCRYLTAAPHNEDETKHKLKLAFGNGLRSDVWPEFQSRFKIPEILEFYGSTEGNVSLFNFDGKQGAIGRVPSYLKKQINIRLVQFDVDTEQPIRGPDGLCRLARVGEVGEAIGEIGNDIRHDFSGYADKAASQKKILTDVFKKGDRWFRTGDLMKQDSEGYFYFVDRMGDTFRWKGENVSTSEVEQVLMTAPGVETAIVYGVPVPGQDGKAGMAALVVDGKFDAKTFSDHVESKLPGYAQPVFVRLMKAVETTGTFKFRKADLVADGFDPEKAGAATLYVRGGKSGYQKLTPAAREAILNGEGRI</sequence>
<dbReference type="SUPFAM" id="SSF56801">
    <property type="entry name" value="Acetyl-CoA synthetase-like"/>
    <property type="match status" value="1"/>
</dbReference>
<dbReference type="Proteomes" id="UP000824334">
    <property type="component" value="Chromosome"/>
</dbReference>
<evidence type="ECO:0000313" key="8">
    <source>
        <dbReference type="EMBL" id="QYC10336.1"/>
    </source>
</evidence>
<gene>
    <name evidence="8" type="ORF">KWG56_17620</name>
</gene>
<dbReference type="GeneID" id="94377114"/>
<keyword evidence="3" id="KW-0547">Nucleotide-binding</keyword>
<keyword evidence="9" id="KW-1185">Reference proteome</keyword>
<evidence type="ECO:0000256" key="5">
    <source>
        <dbReference type="SAM" id="MobiDB-lite"/>
    </source>
</evidence>
<dbReference type="InterPro" id="IPR045851">
    <property type="entry name" value="AMP-bd_C_sf"/>
</dbReference>
<evidence type="ECO:0000256" key="2">
    <source>
        <dbReference type="ARBA" id="ARBA00022598"/>
    </source>
</evidence>
<reference evidence="8 9" key="1">
    <citation type="submission" date="2021-07" db="EMBL/GenBank/DDBJ databases">
        <title>Isolation and characterization of bacteria from a gold mining with a capacity of golden bioaccumulation.</title>
        <authorList>
            <person name="Yang X.J."/>
        </authorList>
    </citation>
    <scope>NUCLEOTIDE SEQUENCE [LARGE SCALE GENOMIC DNA]</scope>
    <source>
        <strain evidence="8 9">Au29</strain>
    </source>
</reference>
<protein>
    <submittedName>
        <fullName evidence="8">Long-chain-acyl-CoA synthetase</fullName>
        <ecNumber evidence="8">6.2.1.3</ecNumber>
    </submittedName>
</protein>
<evidence type="ECO:0000256" key="1">
    <source>
        <dbReference type="ARBA" id="ARBA00006432"/>
    </source>
</evidence>
<evidence type="ECO:0000313" key="9">
    <source>
        <dbReference type="Proteomes" id="UP000824334"/>
    </source>
</evidence>
<feature type="compositionally biased region" description="Basic and acidic residues" evidence="5">
    <location>
        <begin position="169"/>
        <end position="178"/>
    </location>
</feature>
<dbReference type="Pfam" id="PF00501">
    <property type="entry name" value="AMP-binding"/>
    <property type="match status" value="1"/>
</dbReference>
<keyword evidence="4" id="KW-0067">ATP-binding</keyword>
<dbReference type="GO" id="GO:0004467">
    <property type="term" value="F:long-chain fatty acid-CoA ligase activity"/>
    <property type="evidence" value="ECO:0007669"/>
    <property type="project" value="UniProtKB-EC"/>
</dbReference>
<dbReference type="PROSITE" id="PS00455">
    <property type="entry name" value="AMP_BINDING"/>
    <property type="match status" value="1"/>
</dbReference>
<dbReference type="InterPro" id="IPR042099">
    <property type="entry name" value="ANL_N_sf"/>
</dbReference>
<evidence type="ECO:0000259" key="7">
    <source>
        <dbReference type="Pfam" id="PF13193"/>
    </source>
</evidence>